<keyword evidence="5" id="KW-0472">Membrane</keyword>
<evidence type="ECO:0000256" key="1">
    <source>
        <dbReference type="ARBA" id="ARBA00004275"/>
    </source>
</evidence>
<gene>
    <name evidence="8" type="ORF">QE152_g22828</name>
</gene>
<evidence type="ECO:0000259" key="6">
    <source>
        <dbReference type="Pfam" id="PF00501"/>
    </source>
</evidence>
<keyword evidence="5" id="KW-0812">Transmembrane</keyword>
<name>A0AAW1KJM5_POPJA</name>
<comment type="caution">
    <text evidence="8">The sequence shown here is derived from an EMBL/GenBank/DDBJ whole genome shotgun (WGS) entry which is preliminary data.</text>
</comment>
<dbReference type="Gene3D" id="3.30.300.30">
    <property type="match status" value="1"/>
</dbReference>
<dbReference type="InterPro" id="IPR042099">
    <property type="entry name" value="ANL_N_sf"/>
</dbReference>
<keyword evidence="4" id="KW-0576">Peroxisome</keyword>
<proteinExistence type="inferred from homology"/>
<accession>A0AAW1KJM5</accession>
<dbReference type="Pfam" id="PF13193">
    <property type="entry name" value="AMP-binding_C"/>
    <property type="match status" value="1"/>
</dbReference>
<feature type="domain" description="AMP-dependent synthetase/ligase" evidence="6">
    <location>
        <begin position="36"/>
        <end position="394"/>
    </location>
</feature>
<dbReference type="InterPro" id="IPR000873">
    <property type="entry name" value="AMP-dep_synth/lig_dom"/>
</dbReference>
<comment type="subcellular location">
    <subcellularLocation>
        <location evidence="1">Peroxisome</location>
    </subcellularLocation>
</comment>
<dbReference type="PROSITE" id="PS00455">
    <property type="entry name" value="AMP_BINDING"/>
    <property type="match status" value="1"/>
</dbReference>
<feature type="domain" description="AMP-binding enzyme C-terminal" evidence="7">
    <location>
        <begin position="437"/>
        <end position="501"/>
    </location>
</feature>
<dbReference type="InterPro" id="IPR045851">
    <property type="entry name" value="AMP-bd_C_sf"/>
</dbReference>
<comment type="similarity">
    <text evidence="2">Belongs to the ATP-dependent AMP-binding enzyme family.</text>
</comment>
<dbReference type="Pfam" id="PF00501">
    <property type="entry name" value="AMP-binding"/>
    <property type="match status" value="1"/>
</dbReference>
<reference evidence="8 9" key="1">
    <citation type="journal article" date="2024" name="BMC Genomics">
        <title>De novo assembly and annotation of Popillia japonica's genome with initial clues to its potential as an invasive pest.</title>
        <authorList>
            <person name="Cucini C."/>
            <person name="Boschi S."/>
            <person name="Funari R."/>
            <person name="Cardaioli E."/>
            <person name="Iannotti N."/>
            <person name="Marturano G."/>
            <person name="Paoli F."/>
            <person name="Bruttini M."/>
            <person name="Carapelli A."/>
            <person name="Frati F."/>
            <person name="Nardi F."/>
        </authorList>
    </citation>
    <scope>NUCLEOTIDE SEQUENCE [LARGE SCALE GENOMIC DNA]</scope>
    <source>
        <strain evidence="8">DMR45628</strain>
    </source>
</reference>
<dbReference type="PANTHER" id="PTHR24096:SF149">
    <property type="entry name" value="AMP-BINDING DOMAIN-CONTAINING PROTEIN-RELATED"/>
    <property type="match status" value="1"/>
</dbReference>
<feature type="transmembrane region" description="Helical" evidence="5">
    <location>
        <begin position="225"/>
        <end position="246"/>
    </location>
</feature>
<dbReference type="EMBL" id="JASPKY010000222">
    <property type="protein sequence ID" value="KAK9719152.1"/>
    <property type="molecule type" value="Genomic_DNA"/>
</dbReference>
<evidence type="ECO:0000256" key="4">
    <source>
        <dbReference type="ARBA" id="ARBA00023140"/>
    </source>
</evidence>
<keyword evidence="5" id="KW-1133">Transmembrane helix</keyword>
<dbReference type="InterPro" id="IPR025110">
    <property type="entry name" value="AMP-bd_C"/>
</dbReference>
<sequence>MDNIERIDNILYGVKQNIRIEERGLGRAIYNKMLEFKDRIMQIDTSSGEQQTYSDVHKKLIRIALEMQRRGIKTNDIVLTCSYNSMDTILPIYSTLYLNAVTVNLDPSISLRDSIHLMKTISPKLIFVIPEALDLIEKATAGLERKPQIVVMGVSQNYSTMFEFLKYNSYEDVFIPEDVSNIYNVSNIFFSSGTTGLPKAILHTNYSMLTSCQRVSDYAISCNTILYYTSFYWISAFLFTTTGILMGSKRIFDGTFNPTRFMKAVENYKVDSIFLSPTLAMQFTETNTKNYDTKSFKHFICGGSTISEIHVNNLKKYFPRTRISIAYGQTESGGGVSLFTESSYYLFHKKLSSCGLPCTNTSIKIIDLESGRRLGPMQRGEVRVKTDALFQGYLDINNTAEDPFDSDGFLKTGDIGYYDEDNCLYICDRIKEMFKYQKAIVVGIPHEIDDNHPLALVILREGYYTTEEELLAFVNGKLIDREKLRAGLKIVKKFPKTPTGKIVRRMARQVVMSGNLQPLMC</sequence>
<dbReference type="AlphaFoldDB" id="A0AAW1KJM5"/>
<dbReference type="Gene3D" id="3.40.50.12780">
    <property type="entry name" value="N-terminal domain of ligase-like"/>
    <property type="match status" value="1"/>
</dbReference>
<evidence type="ECO:0000259" key="7">
    <source>
        <dbReference type="Pfam" id="PF13193"/>
    </source>
</evidence>
<evidence type="ECO:0000256" key="5">
    <source>
        <dbReference type="SAM" id="Phobius"/>
    </source>
</evidence>
<protein>
    <submittedName>
        <fullName evidence="8">AMP-binding enzyme</fullName>
    </submittedName>
</protein>
<evidence type="ECO:0000256" key="3">
    <source>
        <dbReference type="ARBA" id="ARBA00022598"/>
    </source>
</evidence>
<dbReference type="Proteomes" id="UP001458880">
    <property type="component" value="Unassembled WGS sequence"/>
</dbReference>
<dbReference type="PANTHER" id="PTHR24096">
    <property type="entry name" value="LONG-CHAIN-FATTY-ACID--COA LIGASE"/>
    <property type="match status" value="1"/>
</dbReference>
<organism evidence="8 9">
    <name type="scientific">Popillia japonica</name>
    <name type="common">Japanese beetle</name>
    <dbReference type="NCBI Taxonomy" id="7064"/>
    <lineage>
        <taxon>Eukaryota</taxon>
        <taxon>Metazoa</taxon>
        <taxon>Ecdysozoa</taxon>
        <taxon>Arthropoda</taxon>
        <taxon>Hexapoda</taxon>
        <taxon>Insecta</taxon>
        <taxon>Pterygota</taxon>
        <taxon>Neoptera</taxon>
        <taxon>Endopterygota</taxon>
        <taxon>Coleoptera</taxon>
        <taxon>Polyphaga</taxon>
        <taxon>Scarabaeiformia</taxon>
        <taxon>Scarabaeidae</taxon>
        <taxon>Rutelinae</taxon>
        <taxon>Popillia</taxon>
    </lineage>
</organism>
<keyword evidence="3" id="KW-0436">Ligase</keyword>
<evidence type="ECO:0000313" key="8">
    <source>
        <dbReference type="EMBL" id="KAK9719152.1"/>
    </source>
</evidence>
<keyword evidence="9" id="KW-1185">Reference proteome</keyword>
<dbReference type="InterPro" id="IPR020845">
    <property type="entry name" value="AMP-binding_CS"/>
</dbReference>
<dbReference type="SUPFAM" id="SSF56801">
    <property type="entry name" value="Acetyl-CoA synthetase-like"/>
    <property type="match status" value="1"/>
</dbReference>
<dbReference type="GO" id="GO:0005777">
    <property type="term" value="C:peroxisome"/>
    <property type="evidence" value="ECO:0007669"/>
    <property type="project" value="UniProtKB-SubCell"/>
</dbReference>
<dbReference type="GO" id="GO:0016405">
    <property type="term" value="F:CoA-ligase activity"/>
    <property type="evidence" value="ECO:0007669"/>
    <property type="project" value="TreeGrafter"/>
</dbReference>
<evidence type="ECO:0000313" key="9">
    <source>
        <dbReference type="Proteomes" id="UP001458880"/>
    </source>
</evidence>
<evidence type="ECO:0000256" key="2">
    <source>
        <dbReference type="ARBA" id="ARBA00006432"/>
    </source>
</evidence>